<reference evidence="4" key="1">
    <citation type="journal article" date="2019" name="PLoS Negl. Trop. Dis.">
        <title>Revisiting the worldwide diversity of Leptospira species in the environment.</title>
        <authorList>
            <person name="Vincent A.T."/>
            <person name="Schiettekatte O."/>
            <person name="Bourhy P."/>
            <person name="Veyrier F.J."/>
            <person name="Picardeau M."/>
        </authorList>
    </citation>
    <scope>NUCLEOTIDE SEQUENCE [LARGE SCALE GENOMIC DNA]</scope>
    <source>
        <strain evidence="4">201800277</strain>
    </source>
</reference>
<evidence type="ECO:0000313" key="5">
    <source>
        <dbReference type="Proteomes" id="UP000297891"/>
    </source>
</evidence>
<dbReference type="PANTHER" id="PTHR13774:SF17">
    <property type="entry name" value="PHENAZINE BIOSYNTHESIS-LIKE DOMAIN-CONTAINING PROTEIN"/>
    <property type="match status" value="1"/>
</dbReference>
<dbReference type="RefSeq" id="WP_135677140.1">
    <property type="nucleotide sequence ID" value="NZ_RQFP01000014.1"/>
</dbReference>
<dbReference type="AlphaFoldDB" id="A0A5F1Z3F8"/>
<evidence type="ECO:0000313" key="4">
    <source>
        <dbReference type="EMBL" id="TGK91505.1"/>
    </source>
</evidence>
<keyword evidence="5" id="KW-1185">Reference proteome</keyword>
<dbReference type="SUPFAM" id="SSF54506">
    <property type="entry name" value="Diaminopimelate epimerase-like"/>
    <property type="match status" value="1"/>
</dbReference>
<feature type="active site" evidence="3">
    <location>
        <position position="46"/>
    </location>
</feature>
<evidence type="ECO:0000256" key="3">
    <source>
        <dbReference type="PIRSR" id="PIRSR016184-1"/>
    </source>
</evidence>
<evidence type="ECO:0000256" key="2">
    <source>
        <dbReference type="ARBA" id="ARBA00023235"/>
    </source>
</evidence>
<dbReference type="GO" id="GO:0005737">
    <property type="term" value="C:cytoplasm"/>
    <property type="evidence" value="ECO:0007669"/>
    <property type="project" value="TreeGrafter"/>
</dbReference>
<name>A0A5F1Z3F8_9LEPT</name>
<comment type="caution">
    <text evidence="4">The sequence shown here is derived from an EMBL/GenBank/DDBJ whole genome shotgun (WGS) entry which is preliminary data.</text>
</comment>
<gene>
    <name evidence="4" type="ORF">EHQ30_14925</name>
</gene>
<sequence length="271" mass="30718">MFETIYIIDAFTNQLFSGNPAAVLVLEFWPNEDWMQKIAMENNLSETAFVVKEGKDYRIRWFTPTVEVDLCGHATLAAAFVLKNDCGETRDYFQFLSRSGILPVSIENDIIYLNFPTYLEFQKNENINPNQLLPILGKAPIEIWEGKDTIFLYSSSSDLDALEPDFSKLSEIPTNRGYIALWINELGDDKKSDYEFRFFGPGMGIPEDPATGSAHCCLTPFVSKRLQKKTFKSHQKSKRGAEFYIEDQGDRVSIGGNSILYLKGEVAKATN</sequence>
<dbReference type="EMBL" id="RQFP01000014">
    <property type="protein sequence ID" value="TGK91505.1"/>
    <property type="molecule type" value="Genomic_DNA"/>
</dbReference>
<protein>
    <submittedName>
        <fullName evidence="4">PhzF family phenazine biosynthesis protein</fullName>
    </submittedName>
</protein>
<dbReference type="Gene3D" id="3.10.310.10">
    <property type="entry name" value="Diaminopimelate Epimerase, Chain A, domain 1"/>
    <property type="match status" value="2"/>
</dbReference>
<dbReference type="NCBIfam" id="TIGR00654">
    <property type="entry name" value="PhzF_family"/>
    <property type="match status" value="1"/>
</dbReference>
<dbReference type="Proteomes" id="UP000297891">
    <property type="component" value="Unassembled WGS sequence"/>
</dbReference>
<accession>A0A5F1Z3F8</accession>
<proteinExistence type="inferred from homology"/>
<evidence type="ECO:0000256" key="1">
    <source>
        <dbReference type="ARBA" id="ARBA00008270"/>
    </source>
</evidence>
<keyword evidence="2" id="KW-0413">Isomerase</keyword>
<dbReference type="PANTHER" id="PTHR13774">
    <property type="entry name" value="PHENAZINE BIOSYNTHESIS PROTEIN"/>
    <property type="match status" value="1"/>
</dbReference>
<dbReference type="PIRSF" id="PIRSF016184">
    <property type="entry name" value="PhzC_PhzF"/>
    <property type="match status" value="1"/>
</dbReference>
<organism evidence="4 5">
    <name type="scientific">Leptospira brenneri</name>
    <dbReference type="NCBI Taxonomy" id="2023182"/>
    <lineage>
        <taxon>Bacteria</taxon>
        <taxon>Pseudomonadati</taxon>
        <taxon>Spirochaetota</taxon>
        <taxon>Spirochaetia</taxon>
        <taxon>Leptospirales</taxon>
        <taxon>Leptospiraceae</taxon>
        <taxon>Leptospira</taxon>
    </lineage>
</organism>
<dbReference type="GO" id="GO:0016853">
    <property type="term" value="F:isomerase activity"/>
    <property type="evidence" value="ECO:0007669"/>
    <property type="project" value="UniProtKB-KW"/>
</dbReference>
<dbReference type="OrthoDB" id="9788221at2"/>
<comment type="similarity">
    <text evidence="1">Belongs to the PhzF family.</text>
</comment>
<dbReference type="Pfam" id="PF02567">
    <property type="entry name" value="PhzC-PhzF"/>
    <property type="match status" value="1"/>
</dbReference>
<dbReference type="InterPro" id="IPR003719">
    <property type="entry name" value="Phenazine_PhzF-like"/>
</dbReference>